<feature type="non-terminal residue" evidence="11">
    <location>
        <position position="1"/>
    </location>
</feature>
<reference evidence="11 12" key="1">
    <citation type="submission" date="2014-04" db="EMBL/GenBank/DDBJ databases">
        <authorList>
            <consortium name="DOE Joint Genome Institute"/>
            <person name="Kuo A."/>
            <person name="Girlanda M."/>
            <person name="Perotto S."/>
            <person name="Kohler A."/>
            <person name="Nagy L.G."/>
            <person name="Floudas D."/>
            <person name="Copeland A."/>
            <person name="Barry K.W."/>
            <person name="Cichocki N."/>
            <person name="Veneault-Fourrey C."/>
            <person name="LaButti K."/>
            <person name="Lindquist E.A."/>
            <person name="Lipzen A."/>
            <person name="Lundell T."/>
            <person name="Morin E."/>
            <person name="Murat C."/>
            <person name="Sun H."/>
            <person name="Tunlid A."/>
            <person name="Henrissat B."/>
            <person name="Grigoriev I.V."/>
            <person name="Hibbett D.S."/>
            <person name="Martin F."/>
            <person name="Nordberg H.P."/>
            <person name="Cantor M.N."/>
            <person name="Hua S.X."/>
        </authorList>
    </citation>
    <scope>NUCLEOTIDE SEQUENCE [LARGE SCALE GENOMIC DNA]</scope>
    <source>
        <strain evidence="11 12">MUT 4182</strain>
    </source>
</reference>
<sequence>TFDGHMYKYDRKGSSGECQEQTETGEADAVFILESGATIQNVIIGKDQAEGIHCKGPCTLINVWWEDVCEDALTIEQTGASDVSYVIGGGAFHAEDKIIQHNGAGTVNVKNFFASDFGKVYRSCGNCSKMYERHVIMDNVAMHDGSTGVGVNENYADTATLTNICTNGDPSDSNICCRYTGVSPGSEPPKIGW</sequence>
<evidence type="ECO:0000256" key="6">
    <source>
        <dbReference type="ARBA" id="ARBA00022729"/>
    </source>
</evidence>
<dbReference type="STRING" id="1051891.A0A0C3LF22"/>
<reference evidence="12" key="2">
    <citation type="submission" date="2015-01" db="EMBL/GenBank/DDBJ databases">
        <title>Evolutionary Origins and Diversification of the Mycorrhizal Mutualists.</title>
        <authorList>
            <consortium name="DOE Joint Genome Institute"/>
            <consortium name="Mycorrhizal Genomics Consortium"/>
            <person name="Kohler A."/>
            <person name="Kuo A."/>
            <person name="Nagy L.G."/>
            <person name="Floudas D."/>
            <person name="Copeland A."/>
            <person name="Barry K.W."/>
            <person name="Cichocki N."/>
            <person name="Veneault-Fourrey C."/>
            <person name="LaButti K."/>
            <person name="Lindquist E.A."/>
            <person name="Lipzen A."/>
            <person name="Lundell T."/>
            <person name="Morin E."/>
            <person name="Murat C."/>
            <person name="Riley R."/>
            <person name="Ohm R."/>
            <person name="Sun H."/>
            <person name="Tunlid A."/>
            <person name="Henrissat B."/>
            <person name="Grigoriev I.V."/>
            <person name="Hibbett D.S."/>
            <person name="Martin F."/>
        </authorList>
    </citation>
    <scope>NUCLEOTIDE SEQUENCE [LARGE SCALE GENOMIC DNA]</scope>
    <source>
        <strain evidence="12">MUT 4182</strain>
    </source>
</reference>
<accession>A0A0C3LF22</accession>
<dbReference type="Pfam" id="PF03211">
    <property type="entry name" value="Pectate_lyase"/>
    <property type="match status" value="1"/>
</dbReference>
<evidence type="ECO:0000256" key="7">
    <source>
        <dbReference type="ARBA" id="ARBA00022837"/>
    </source>
</evidence>
<evidence type="ECO:0000256" key="4">
    <source>
        <dbReference type="ARBA" id="ARBA00006463"/>
    </source>
</evidence>
<dbReference type="EC" id="4.2.2.2" evidence="10"/>
<evidence type="ECO:0000256" key="3">
    <source>
        <dbReference type="ARBA" id="ARBA00004613"/>
    </source>
</evidence>
<keyword evidence="5 10" id="KW-0964">Secreted</keyword>
<dbReference type="EMBL" id="KN822954">
    <property type="protein sequence ID" value="KIO32568.1"/>
    <property type="molecule type" value="Genomic_DNA"/>
</dbReference>
<dbReference type="PANTHER" id="PTHR33407">
    <property type="entry name" value="PECTATE LYASE F-RELATED"/>
    <property type="match status" value="1"/>
</dbReference>
<dbReference type="SUPFAM" id="SSF51126">
    <property type="entry name" value="Pectin lyase-like"/>
    <property type="match status" value="1"/>
</dbReference>
<evidence type="ECO:0000256" key="9">
    <source>
        <dbReference type="ARBA" id="ARBA00025679"/>
    </source>
</evidence>
<evidence type="ECO:0000256" key="5">
    <source>
        <dbReference type="ARBA" id="ARBA00022525"/>
    </source>
</evidence>
<protein>
    <recommendedName>
        <fullName evidence="10">Pectate lyase</fullName>
        <ecNumber evidence="10">4.2.2.2</ecNumber>
    </recommendedName>
</protein>
<dbReference type="PANTHER" id="PTHR33407:SF9">
    <property type="entry name" value="PECTATE LYASE F-RELATED"/>
    <property type="match status" value="1"/>
</dbReference>
<dbReference type="GO" id="GO:0030570">
    <property type="term" value="F:pectate lyase activity"/>
    <property type="evidence" value="ECO:0007669"/>
    <property type="project" value="UniProtKB-UniRule"/>
</dbReference>
<evidence type="ECO:0000256" key="1">
    <source>
        <dbReference type="ARBA" id="ARBA00000695"/>
    </source>
</evidence>
<name>A0A0C3LF22_9AGAM</name>
<evidence type="ECO:0000256" key="8">
    <source>
        <dbReference type="ARBA" id="ARBA00023239"/>
    </source>
</evidence>
<dbReference type="HOGENOM" id="CLU_044863_3_1_1"/>
<organism evidence="11 12">
    <name type="scientific">Tulasnella calospora MUT 4182</name>
    <dbReference type="NCBI Taxonomy" id="1051891"/>
    <lineage>
        <taxon>Eukaryota</taxon>
        <taxon>Fungi</taxon>
        <taxon>Dikarya</taxon>
        <taxon>Basidiomycota</taxon>
        <taxon>Agaricomycotina</taxon>
        <taxon>Agaricomycetes</taxon>
        <taxon>Cantharellales</taxon>
        <taxon>Tulasnellaceae</taxon>
        <taxon>Tulasnella</taxon>
    </lineage>
</organism>
<keyword evidence="7 10" id="KW-0106">Calcium</keyword>
<dbReference type="GO" id="GO:0045490">
    <property type="term" value="P:pectin catabolic process"/>
    <property type="evidence" value="ECO:0007669"/>
    <property type="project" value="TreeGrafter"/>
</dbReference>
<dbReference type="AlphaFoldDB" id="A0A0C3LF22"/>
<evidence type="ECO:0000313" key="11">
    <source>
        <dbReference type="EMBL" id="KIO32568.1"/>
    </source>
</evidence>
<gene>
    <name evidence="11" type="ORF">M407DRAFT_66680</name>
</gene>
<comment type="cofactor">
    <cofactor evidence="2 10">
        <name>Ca(2+)</name>
        <dbReference type="ChEBI" id="CHEBI:29108"/>
    </cofactor>
</comment>
<dbReference type="Gene3D" id="2.160.20.10">
    <property type="entry name" value="Single-stranded right-handed beta-helix, Pectin lyase-like"/>
    <property type="match status" value="1"/>
</dbReference>
<comment type="subcellular location">
    <subcellularLocation>
        <location evidence="3 10">Secreted</location>
    </subcellularLocation>
</comment>
<dbReference type="InterPro" id="IPR011050">
    <property type="entry name" value="Pectin_lyase_fold/virulence"/>
</dbReference>
<keyword evidence="8 10" id="KW-0456">Lyase</keyword>
<keyword evidence="12" id="KW-1185">Reference proteome</keyword>
<comment type="function">
    <text evidence="9 10">Pectinolytic enzyme consist of four classes of enzymes: pectin lyase, polygalacturonase, pectin methylesterase and rhamnogalacturonase. Among pectinolytic enzymes, pectin lyase is the most important in depolymerization of pectin, since it cleaves internal glycosidic bonds of highly methylated pectins. Favors pectate, the anion, over pectin, the methyl ester.</text>
</comment>
<evidence type="ECO:0000256" key="2">
    <source>
        <dbReference type="ARBA" id="ARBA00001913"/>
    </source>
</evidence>
<comment type="similarity">
    <text evidence="4 10">Belongs to the polysaccharide lyase 3 family.</text>
</comment>
<dbReference type="GO" id="GO:0005576">
    <property type="term" value="C:extracellular region"/>
    <property type="evidence" value="ECO:0007669"/>
    <property type="project" value="UniProtKB-SubCell"/>
</dbReference>
<evidence type="ECO:0000313" key="12">
    <source>
        <dbReference type="Proteomes" id="UP000054248"/>
    </source>
</evidence>
<keyword evidence="6" id="KW-0732">Signal</keyword>
<comment type="catalytic activity">
    <reaction evidence="1 10">
        <text>Eliminative cleavage of (1-&gt;4)-alpha-D-galacturonan to give oligosaccharides with 4-deoxy-alpha-D-galact-4-enuronosyl groups at their non-reducing ends.</text>
        <dbReference type="EC" id="4.2.2.2"/>
    </reaction>
</comment>
<dbReference type="OrthoDB" id="441042at2759"/>
<dbReference type="Proteomes" id="UP000054248">
    <property type="component" value="Unassembled WGS sequence"/>
</dbReference>
<dbReference type="InterPro" id="IPR012334">
    <property type="entry name" value="Pectin_lyas_fold"/>
</dbReference>
<evidence type="ECO:0000256" key="10">
    <source>
        <dbReference type="RuleBase" id="RU367009"/>
    </source>
</evidence>
<proteinExistence type="inferred from homology"/>
<dbReference type="InterPro" id="IPR004898">
    <property type="entry name" value="Pectate_lyase_PlyH/PlyE-like"/>
</dbReference>